<dbReference type="InterPro" id="IPR003607">
    <property type="entry name" value="HD/PDEase_dom"/>
</dbReference>
<sequence length="367" mass="41168">MRLVSIDSLLPGMKLGKKIYSEDGIVLLSENAELNDTIIRRLKLHGLELVYISDPRTDDIVIHDMIEDETRLRALGEIRANYHQLMAPVTKGLVYPYLGKVFSNLVETIMDDLAAREDAMIMLMNINSMDQYLYRHSLNVCIYTVLLGQIHGYSKDELTTLGLGALLHDIGKTKIPLSLLNKPASLSDEEYKLMKTHTDIGFKILKDEPGIPLIAAHCAYQHHERLDGNGYPRGIKGNEIHEFAQWIAIADAFDAMTTHRVYRSAMLPHQALEVLYTGCGHWYDKSKLEVFRDRVAIYPLGMMVKLSTGERGVVAKIHGLIPNRPVIRILNDEFGVEVKSPYDVDLSTQLSVVVTEVDGMGLNGNVG</sequence>
<dbReference type="Pfam" id="PF13487">
    <property type="entry name" value="HD_5"/>
    <property type="match status" value="1"/>
</dbReference>
<gene>
    <name evidence="2" type="ORF">EJP82_12240</name>
</gene>
<organism evidence="2 3">
    <name type="scientific">Paenibacillus anaericanus</name>
    <dbReference type="NCBI Taxonomy" id="170367"/>
    <lineage>
        <taxon>Bacteria</taxon>
        <taxon>Bacillati</taxon>
        <taxon>Bacillota</taxon>
        <taxon>Bacilli</taxon>
        <taxon>Bacillales</taxon>
        <taxon>Paenibacillaceae</taxon>
        <taxon>Paenibacillus</taxon>
    </lineage>
</organism>
<dbReference type="CDD" id="cd00077">
    <property type="entry name" value="HDc"/>
    <property type="match status" value="1"/>
</dbReference>
<dbReference type="SUPFAM" id="SSF109604">
    <property type="entry name" value="HD-domain/PDEase-like"/>
    <property type="match status" value="1"/>
</dbReference>
<dbReference type="AlphaFoldDB" id="A0A3S1BP73"/>
<accession>A0A3S1BP73</accession>
<dbReference type="InterPro" id="IPR037522">
    <property type="entry name" value="HD_GYP_dom"/>
</dbReference>
<keyword evidence="3" id="KW-1185">Reference proteome</keyword>
<feature type="domain" description="HD-GYP" evidence="1">
    <location>
        <begin position="111"/>
        <end position="307"/>
    </location>
</feature>
<proteinExistence type="predicted"/>
<dbReference type="PANTHER" id="PTHR43155">
    <property type="entry name" value="CYCLIC DI-GMP PHOSPHODIESTERASE PA4108-RELATED"/>
    <property type="match status" value="1"/>
</dbReference>
<reference evidence="2 3" key="1">
    <citation type="submission" date="2018-12" db="EMBL/GenBank/DDBJ databases">
        <authorList>
            <person name="Sun L."/>
            <person name="Chen Z."/>
        </authorList>
    </citation>
    <scope>NUCLEOTIDE SEQUENCE [LARGE SCALE GENOMIC DNA]</scope>
    <source>
        <strain evidence="2 3">DSM 15890</strain>
    </source>
</reference>
<dbReference type="EMBL" id="RZNY01000009">
    <property type="protein sequence ID" value="RUT46243.1"/>
    <property type="molecule type" value="Genomic_DNA"/>
</dbReference>
<evidence type="ECO:0000313" key="3">
    <source>
        <dbReference type="Proteomes" id="UP000279446"/>
    </source>
</evidence>
<protein>
    <submittedName>
        <fullName evidence="2">HD-GYP domain-containing protein</fullName>
    </submittedName>
</protein>
<dbReference type="Gene3D" id="1.10.3210.10">
    <property type="entry name" value="Hypothetical protein af1432"/>
    <property type="match status" value="1"/>
</dbReference>
<dbReference type="SMART" id="SM00471">
    <property type="entry name" value="HDc"/>
    <property type="match status" value="1"/>
</dbReference>
<dbReference type="OrthoDB" id="9759601at2"/>
<dbReference type="PROSITE" id="PS51832">
    <property type="entry name" value="HD_GYP"/>
    <property type="match status" value="1"/>
</dbReference>
<evidence type="ECO:0000259" key="1">
    <source>
        <dbReference type="PROSITE" id="PS51832"/>
    </source>
</evidence>
<comment type="caution">
    <text evidence="2">The sequence shown here is derived from an EMBL/GenBank/DDBJ whole genome shotgun (WGS) entry which is preliminary data.</text>
</comment>
<dbReference type="RefSeq" id="WP_127192347.1">
    <property type="nucleotide sequence ID" value="NZ_RZNY01000009.1"/>
</dbReference>
<dbReference type="PANTHER" id="PTHR43155:SF2">
    <property type="entry name" value="CYCLIC DI-GMP PHOSPHODIESTERASE PA4108"/>
    <property type="match status" value="1"/>
</dbReference>
<dbReference type="Proteomes" id="UP000279446">
    <property type="component" value="Unassembled WGS sequence"/>
</dbReference>
<name>A0A3S1BP73_9BACL</name>
<evidence type="ECO:0000313" key="2">
    <source>
        <dbReference type="EMBL" id="RUT46243.1"/>
    </source>
</evidence>